<dbReference type="SMART" id="SM00530">
    <property type="entry name" value="HTH_XRE"/>
    <property type="match status" value="1"/>
</dbReference>
<dbReference type="Gene3D" id="1.10.260.40">
    <property type="entry name" value="lambda repressor-like DNA-binding domains"/>
    <property type="match status" value="1"/>
</dbReference>
<feature type="domain" description="HTH cro/C1-type" evidence="2">
    <location>
        <begin position="5"/>
        <end position="59"/>
    </location>
</feature>
<sequence length="126" mass="14197">MVNKVKELRKEKGLTLKELSDGINMPVPTLSKYENGDREPKLETWQELADYFEVSVSYIMGISDESVPQTERAEQDDKTSDTLASLVSMAKETNADVEMSFEIPAGFKVTINVMKVEDMENGKENN</sequence>
<reference evidence="4" key="1">
    <citation type="submission" date="2019-03" db="EMBL/GenBank/DDBJ databases">
        <title>Weissella sp. 26KH-42 Genome sequencing.</title>
        <authorList>
            <person name="Heo J."/>
            <person name="Kim S.-J."/>
            <person name="Kim J.-S."/>
            <person name="Hong S.-B."/>
            <person name="Kwon S.-W."/>
        </authorList>
    </citation>
    <scope>NUCLEOTIDE SEQUENCE [LARGE SCALE GENOMIC DNA]</scope>
    <source>
        <strain evidence="4">26KH-42</strain>
    </source>
</reference>
<dbReference type="SUPFAM" id="SSF47413">
    <property type="entry name" value="lambda repressor-like DNA-binding domains"/>
    <property type="match status" value="1"/>
</dbReference>
<dbReference type="RefSeq" id="WP_133362481.1">
    <property type="nucleotide sequence ID" value="NZ_CP037940.1"/>
</dbReference>
<dbReference type="EMBL" id="CP037940">
    <property type="protein sequence ID" value="QBO35401.1"/>
    <property type="molecule type" value="Genomic_DNA"/>
</dbReference>
<organism evidence="3 4">
    <name type="scientific">Periweissella cryptocerci</name>
    <dbReference type="NCBI Taxonomy" id="2506420"/>
    <lineage>
        <taxon>Bacteria</taxon>
        <taxon>Bacillati</taxon>
        <taxon>Bacillota</taxon>
        <taxon>Bacilli</taxon>
        <taxon>Lactobacillales</taxon>
        <taxon>Lactobacillaceae</taxon>
        <taxon>Periweissella</taxon>
    </lineage>
</organism>
<dbReference type="GO" id="GO:0003677">
    <property type="term" value="F:DNA binding"/>
    <property type="evidence" value="ECO:0007669"/>
    <property type="project" value="UniProtKB-KW"/>
</dbReference>
<dbReference type="InterPro" id="IPR001387">
    <property type="entry name" value="Cro/C1-type_HTH"/>
</dbReference>
<name>A0A4P6YRX7_9LACO</name>
<dbReference type="PANTHER" id="PTHR46558:SF11">
    <property type="entry name" value="HTH-TYPE TRANSCRIPTIONAL REGULATOR XRE"/>
    <property type="match status" value="1"/>
</dbReference>
<evidence type="ECO:0000256" key="1">
    <source>
        <dbReference type="ARBA" id="ARBA00023125"/>
    </source>
</evidence>
<dbReference type="PANTHER" id="PTHR46558">
    <property type="entry name" value="TRACRIPTIONAL REGULATORY PROTEIN-RELATED-RELATED"/>
    <property type="match status" value="1"/>
</dbReference>
<accession>A0A4P6YRX7</accession>
<dbReference type="InterPro" id="IPR010982">
    <property type="entry name" value="Lambda_DNA-bd_dom_sf"/>
</dbReference>
<evidence type="ECO:0000259" key="2">
    <source>
        <dbReference type="PROSITE" id="PS50943"/>
    </source>
</evidence>
<proteinExistence type="predicted"/>
<dbReference type="Proteomes" id="UP000292886">
    <property type="component" value="Chromosome"/>
</dbReference>
<dbReference type="OrthoDB" id="2142418at2"/>
<evidence type="ECO:0000313" key="3">
    <source>
        <dbReference type="EMBL" id="QBO35401.1"/>
    </source>
</evidence>
<evidence type="ECO:0000313" key="4">
    <source>
        <dbReference type="Proteomes" id="UP000292886"/>
    </source>
</evidence>
<dbReference type="KEGG" id="wei:EQG49_02430"/>
<gene>
    <name evidence="3" type="ORF">EQG49_02430</name>
</gene>
<keyword evidence="1" id="KW-0238">DNA-binding</keyword>
<dbReference type="AlphaFoldDB" id="A0A4P6YRX7"/>
<dbReference type="PROSITE" id="PS50943">
    <property type="entry name" value="HTH_CROC1"/>
    <property type="match status" value="1"/>
</dbReference>
<dbReference type="Pfam" id="PF01381">
    <property type="entry name" value="HTH_3"/>
    <property type="match status" value="1"/>
</dbReference>
<protein>
    <submittedName>
        <fullName evidence="3">XRE family transcriptional regulator</fullName>
    </submittedName>
</protein>
<keyword evidence="4" id="KW-1185">Reference proteome</keyword>
<dbReference type="CDD" id="cd00093">
    <property type="entry name" value="HTH_XRE"/>
    <property type="match status" value="1"/>
</dbReference>